<feature type="region of interest" description="Disordered" evidence="1">
    <location>
        <begin position="589"/>
        <end position="617"/>
    </location>
</feature>
<feature type="compositionally biased region" description="Basic and acidic residues" evidence="1">
    <location>
        <begin position="432"/>
        <end position="456"/>
    </location>
</feature>
<comment type="caution">
    <text evidence="2">The sequence shown here is derived from an EMBL/GenBank/DDBJ whole genome shotgun (WGS) entry which is preliminary data.</text>
</comment>
<feature type="compositionally biased region" description="Basic and acidic residues" evidence="1">
    <location>
        <begin position="726"/>
        <end position="737"/>
    </location>
</feature>
<feature type="compositionally biased region" description="Basic and acidic residues" evidence="1">
    <location>
        <begin position="58"/>
        <end position="77"/>
    </location>
</feature>
<feature type="compositionally biased region" description="Basic and acidic residues" evidence="1">
    <location>
        <begin position="819"/>
        <end position="836"/>
    </location>
</feature>
<feature type="compositionally biased region" description="Basic and acidic residues" evidence="1">
    <location>
        <begin position="1375"/>
        <end position="1386"/>
    </location>
</feature>
<feature type="region of interest" description="Disordered" evidence="1">
    <location>
        <begin position="804"/>
        <end position="1191"/>
    </location>
</feature>
<organism evidence="2 3">
    <name type="scientific">Owenia fusiformis</name>
    <name type="common">Polychaete worm</name>
    <dbReference type="NCBI Taxonomy" id="6347"/>
    <lineage>
        <taxon>Eukaryota</taxon>
        <taxon>Metazoa</taxon>
        <taxon>Spiralia</taxon>
        <taxon>Lophotrochozoa</taxon>
        <taxon>Annelida</taxon>
        <taxon>Polychaeta</taxon>
        <taxon>Sedentaria</taxon>
        <taxon>Canalipalpata</taxon>
        <taxon>Sabellida</taxon>
        <taxon>Oweniida</taxon>
        <taxon>Oweniidae</taxon>
        <taxon>Owenia</taxon>
    </lineage>
</organism>
<feature type="compositionally biased region" description="Basic residues" evidence="1">
    <location>
        <begin position="1360"/>
        <end position="1374"/>
    </location>
</feature>
<feature type="compositionally biased region" description="Basic and acidic residues" evidence="1">
    <location>
        <begin position="1458"/>
        <end position="1467"/>
    </location>
</feature>
<sequence>MDTTEVPSEEQDSNEKSPDVDESPMEVDNIEGQDIKDSITDKPQAETENDSSNEPAIFEDKKDAIVDKTNETRKDANENASVKTNKELDRPVKNDKLDIFQIDECVESDEKSVHKETDNADDTNNASENDAEPIDILSVIDEVEQEQKSNLSEEDTSSQRVKHPTEDESISAKISKPDDPNIQGHITDSDEEETKNPKQVIPPKKEEPPVKLIEKAINDFLASQIHIEEDDQYSCGSSFFGSDIDDDIVNDEKKIDGTKVPEEEPLPPGTENDDKQKEEEDKTIEDLGIVIPPVEPVVNSPKSRSAIGKVDDDVLGLQQAALDEIEKEARVAAERAEQLGAAAFDKAPKINKIFANNLLASTLRRPLTKEEIRHGTRRRDDKGFHKPNIVDRKTLSDFSVSAARKRYVVELQMDKTIAEYSDLIDKESSKLAGIKDSKDSKDGERKEDNYNDRDDNYGGYYRGSYRGRGYDSYERRPYRGRGRGRYNNQWRPPFRGRFPVFHRGRSKDDFRAMLREKWLNSRTQHSDDRYYHTKERNKIRKEKRSKKKHKKHKKSKQKYDDDNVSLESGEIEGSLDSDLDSLQSLLTASSDLSDGPKFSKKKKKKSKKKRKRKRKLSIDSSDITISDVAISEIDSEVLFDSDVEKLLESDDDQNLSDFEEKIKSKIREKKIKAKKRERKKERRAVREKKREREFRSFSSGSLNSIHSVSSVDSYGSHHYKRSRSPSFDRSRPLERYETWSPRHGSRSPHHGSRSPRDVSPGRDSDDPFNTEWEEIAYWYDYIQNFFSRPRGRGRYINNRSRGRYMNSTYRGRPWRGRGRGHDSPRWQHDRFDDRQSRSHSRHGSRSSSRSRDRKSRSRSHHRSRSRDRRSRSRSHDRSRSRDRRSRSRSYHRSRSRDRRSRSRSHDRSRSREKRSRSRSYYRSRGRRSRSRSHHRSRSRDRRSSSRSRKRSRSRDRRSTSKDHQRSRSGDRRSSSRDHKSRPESHRSVSKSRDPETKENDPVSNSPFSDDRKSPNNDESVAKKSRSKSPKSKSKKKKKKSRFENKGDNEEENKHSRGNTMEKDNDIHKERSKDPEDQEMGSDERRYSRMKPERHHSKENSQREEKKEDKKERKEGKQRDHHSSRERDRGMDTNMSFNALHLADDHKSRDRGDKYKDRRDDQRYNREIDQNDRAQRMHMPRGRFDTSGGFPVHSGRTGELYRATYSEDLSQLNERRDEFAYRGRGGYREYVEKGNYRGRNFDKNFRARGRSRGYQHRDFDQRPPGENYDRFNDLHHPRLHAPFNDNDHRRFDEDKHRDFHHSRFRDEYDTRRRERFHDDFQDDDSTGSLERAVLKGHREMMGADYITDDSAEIDLDNVEKKRSKKKHKTKHKKSHSRDADHDTKNDVEQTSNKSKKTKHKKSHSKKEESEETETPGSMRKQKKTKNHSRNKSNDIDIDAINESIENALSHKKSKKKRKKSEESVKNNLDDVMNMTIVIDNPDYKSDNDKQTRRKNKEKQRRTETENSESDYIQKQMDIIDSELSAILEPSSKKKHKSMSKSGDGERNPSSGESMKKRKKSSKHKHKEGISVFNDTENITNETLPTLDRDSTDSDSIAIKHSKKAKKSRRKNSECIPNEFDSERNSPVDPQVATTTEKSNQSLMKKHKHKKSKHKKDNEMEEYTERVINVESPRQSKKRKHGSPKVNEPPKIRSIVKPIKDHDSDDSWDAASYANKV</sequence>
<feature type="compositionally biased region" description="Basic and acidic residues" evidence="1">
    <location>
        <begin position="250"/>
        <end position="262"/>
    </location>
</feature>
<feature type="compositionally biased region" description="Basic and acidic residues" evidence="1">
    <location>
        <begin position="1041"/>
        <end position="1074"/>
    </location>
</feature>
<feature type="region of interest" description="Disordered" evidence="1">
    <location>
        <begin position="231"/>
        <end position="284"/>
    </location>
</feature>
<feature type="compositionally biased region" description="Basic and acidic residues" evidence="1">
    <location>
        <begin position="1081"/>
        <end position="1130"/>
    </location>
</feature>
<feature type="region of interest" description="Disordered" evidence="1">
    <location>
        <begin position="1356"/>
        <end position="1715"/>
    </location>
</feature>
<feature type="compositionally biased region" description="Basic residues" evidence="1">
    <location>
        <begin position="1022"/>
        <end position="1040"/>
    </location>
</feature>
<feature type="region of interest" description="Disordered" evidence="1">
    <location>
        <begin position="1"/>
        <end position="210"/>
    </location>
</feature>
<feature type="region of interest" description="Disordered" evidence="1">
    <location>
        <begin position="523"/>
        <end position="567"/>
    </location>
</feature>
<feature type="compositionally biased region" description="Basic residues" evidence="1">
    <location>
        <begin position="910"/>
        <end position="955"/>
    </location>
</feature>
<dbReference type="EMBL" id="CAIIXF020000002">
    <property type="protein sequence ID" value="CAH1776767.1"/>
    <property type="molecule type" value="Genomic_DNA"/>
</dbReference>
<feature type="compositionally biased region" description="Basic and acidic residues" evidence="1">
    <location>
        <begin position="1008"/>
        <end position="1021"/>
    </location>
</feature>
<feature type="compositionally biased region" description="Basic residues" evidence="1">
    <location>
        <begin position="1642"/>
        <end position="1653"/>
    </location>
</feature>
<gene>
    <name evidence="2" type="ORF">OFUS_LOCUS3909</name>
</gene>
<feature type="compositionally biased region" description="Basic residues" evidence="1">
    <location>
        <begin position="743"/>
        <end position="753"/>
    </location>
</feature>
<keyword evidence="3" id="KW-1185">Reference proteome</keyword>
<feature type="compositionally biased region" description="Basic residues" evidence="1">
    <location>
        <begin position="851"/>
        <end position="872"/>
    </location>
</feature>
<feature type="compositionally biased region" description="Basic residues" evidence="1">
    <location>
        <begin position="1554"/>
        <end position="1565"/>
    </location>
</feature>
<feature type="compositionally biased region" description="Basic and acidic residues" evidence="1">
    <location>
        <begin position="523"/>
        <end position="536"/>
    </location>
</feature>
<feature type="compositionally biased region" description="Basic and acidic residues" evidence="1">
    <location>
        <begin position="754"/>
        <end position="765"/>
    </location>
</feature>
<feature type="compositionally biased region" description="Polar residues" evidence="1">
    <location>
        <begin position="696"/>
        <end position="713"/>
    </location>
</feature>
<proteinExistence type="predicted"/>
<feature type="compositionally biased region" description="Basic residues" evidence="1">
    <location>
        <begin position="537"/>
        <end position="556"/>
    </location>
</feature>
<accession>A0A8J1XKZ2</accession>
<feature type="region of interest" description="Disordered" evidence="1">
    <location>
        <begin position="669"/>
        <end position="767"/>
    </location>
</feature>
<feature type="region of interest" description="Disordered" evidence="1">
    <location>
        <begin position="432"/>
        <end position="463"/>
    </location>
</feature>
<feature type="compositionally biased region" description="Polar residues" evidence="1">
    <location>
        <begin position="1571"/>
        <end position="1582"/>
    </location>
</feature>
<evidence type="ECO:0000256" key="1">
    <source>
        <dbReference type="SAM" id="MobiDB-lite"/>
    </source>
</evidence>
<feature type="compositionally biased region" description="Basic and acidic residues" evidence="1">
    <location>
        <begin position="84"/>
        <end position="98"/>
    </location>
</feature>
<feature type="compositionally biased region" description="Basic and acidic residues" evidence="1">
    <location>
        <begin position="1480"/>
        <end position="1489"/>
    </location>
</feature>
<feature type="compositionally biased region" description="Acidic residues" evidence="1">
    <location>
        <begin position="20"/>
        <end position="31"/>
    </location>
</feature>
<feature type="compositionally biased region" description="Basic residues" evidence="1">
    <location>
        <begin position="1448"/>
        <end position="1457"/>
    </location>
</feature>
<feature type="compositionally biased region" description="Basic residues" evidence="1">
    <location>
        <begin position="880"/>
        <end position="902"/>
    </location>
</feature>
<protein>
    <submittedName>
        <fullName evidence="2">Uncharacterized protein</fullName>
    </submittedName>
</protein>
<evidence type="ECO:0000313" key="3">
    <source>
        <dbReference type="Proteomes" id="UP000749559"/>
    </source>
</evidence>
<name>A0A8J1XKZ2_OWEFU</name>
<dbReference type="Proteomes" id="UP000749559">
    <property type="component" value="Unassembled WGS sequence"/>
</dbReference>
<feature type="compositionally biased region" description="Basic and acidic residues" evidence="1">
    <location>
        <begin position="1141"/>
        <end position="1174"/>
    </location>
</feature>
<feature type="compositionally biased region" description="Basic and acidic residues" evidence="1">
    <location>
        <begin position="108"/>
        <end position="118"/>
    </location>
</feature>
<feature type="compositionally biased region" description="Polar residues" evidence="1">
    <location>
        <begin position="1630"/>
        <end position="1641"/>
    </location>
</feature>
<feature type="compositionally biased region" description="Basic residues" evidence="1">
    <location>
        <begin position="1392"/>
        <end position="1403"/>
    </location>
</feature>
<feature type="compositionally biased region" description="Basic residues" evidence="1">
    <location>
        <begin position="669"/>
        <end position="687"/>
    </location>
</feature>
<feature type="compositionally biased region" description="Basic residues" evidence="1">
    <location>
        <begin position="598"/>
        <end position="615"/>
    </location>
</feature>
<evidence type="ECO:0000313" key="2">
    <source>
        <dbReference type="EMBL" id="CAH1776767.1"/>
    </source>
</evidence>
<reference evidence="2" key="1">
    <citation type="submission" date="2022-03" db="EMBL/GenBank/DDBJ databases">
        <authorList>
            <person name="Martin C."/>
        </authorList>
    </citation>
    <scope>NUCLEOTIDE SEQUENCE</scope>
</reference>
<feature type="compositionally biased region" description="Basic and acidic residues" evidence="1">
    <location>
        <begin position="33"/>
        <end position="45"/>
    </location>
</feature>
<feature type="compositionally biased region" description="Basic residues" evidence="1">
    <location>
        <begin position="1598"/>
        <end position="1608"/>
    </location>
</feature>
<feature type="compositionally biased region" description="Basic and acidic residues" evidence="1">
    <location>
        <begin position="956"/>
        <end position="1000"/>
    </location>
</feature>
<feature type="compositionally biased region" description="Basic residues" evidence="1">
    <location>
        <begin position="1418"/>
        <end position="1429"/>
    </location>
</feature>